<reference evidence="5" key="2">
    <citation type="submission" date="2022-03" db="EMBL/GenBank/DDBJ databases">
        <title>First case of bacteraemia caused by Dielma fastidiosa in a patient hospitalised with diverticulitis.</title>
        <authorList>
            <person name="Forman-Ankjaer B."/>
            <person name="Hvid-Jensen F."/>
            <person name="Kobel C.M."/>
            <person name="Greve T."/>
        </authorList>
    </citation>
    <scope>NUCLEOTIDE SEQUENCE</scope>
    <source>
        <strain evidence="5">AUH_DF_2021</strain>
    </source>
</reference>
<dbReference type="NCBIfam" id="NF045593">
    <property type="entry name" value="bilirub_TF_BilQ"/>
    <property type="match status" value="1"/>
</dbReference>
<keyword evidence="1" id="KW-0805">Transcription regulation</keyword>
<name>A0A2V2FDM2_9FIRM</name>
<dbReference type="RefSeq" id="WP_022936964.1">
    <property type="nucleotide sequence ID" value="NZ_BAABZA010000001.1"/>
</dbReference>
<dbReference type="Gene3D" id="1.10.10.10">
    <property type="entry name" value="Winged helix-like DNA-binding domain superfamily/Winged helix DNA-binding domain"/>
    <property type="match status" value="1"/>
</dbReference>
<dbReference type="PRINTS" id="PR00598">
    <property type="entry name" value="HTHMARR"/>
</dbReference>
<evidence type="ECO:0000256" key="1">
    <source>
        <dbReference type="ARBA" id="ARBA00023015"/>
    </source>
</evidence>
<dbReference type="PANTHER" id="PTHR42756:SF1">
    <property type="entry name" value="TRANSCRIPTIONAL REPRESSOR OF EMRAB OPERON"/>
    <property type="match status" value="1"/>
</dbReference>
<dbReference type="InterPro" id="IPR036390">
    <property type="entry name" value="WH_DNA-bd_sf"/>
</dbReference>
<dbReference type="PANTHER" id="PTHR42756">
    <property type="entry name" value="TRANSCRIPTIONAL REGULATOR, MARR"/>
    <property type="match status" value="1"/>
</dbReference>
<dbReference type="InterPro" id="IPR054630">
    <property type="entry name" value="BilQ"/>
</dbReference>
<comment type="caution">
    <text evidence="6">The sequence shown here is derived from an EMBL/GenBank/DDBJ whole genome shotgun (WGS) entry which is preliminary data.</text>
</comment>
<dbReference type="Proteomes" id="UP000247612">
    <property type="component" value="Unassembled WGS sequence"/>
</dbReference>
<dbReference type="GO" id="GO:0003700">
    <property type="term" value="F:DNA-binding transcription factor activity"/>
    <property type="evidence" value="ECO:0007669"/>
    <property type="project" value="InterPro"/>
</dbReference>
<evidence type="ECO:0000313" key="5">
    <source>
        <dbReference type="EMBL" id="MDY5169453.1"/>
    </source>
</evidence>
<evidence type="ECO:0000259" key="4">
    <source>
        <dbReference type="PROSITE" id="PS50995"/>
    </source>
</evidence>
<reference evidence="6 7" key="1">
    <citation type="submission" date="2018-05" db="EMBL/GenBank/DDBJ databases">
        <title>Genomic Encyclopedia of Type Strains, Phase IV (KMG-IV): sequencing the most valuable type-strain genomes for metagenomic binning, comparative biology and taxonomic classification.</title>
        <authorList>
            <person name="Goeker M."/>
        </authorList>
    </citation>
    <scope>NUCLEOTIDE SEQUENCE [LARGE SCALE GENOMIC DNA]</scope>
    <source>
        <strain evidence="6 7">JC118</strain>
    </source>
</reference>
<proteinExistence type="predicted"/>
<evidence type="ECO:0000313" key="7">
    <source>
        <dbReference type="Proteomes" id="UP000247612"/>
    </source>
</evidence>
<dbReference type="InterPro" id="IPR000835">
    <property type="entry name" value="HTH_MarR-typ"/>
</dbReference>
<keyword evidence="3" id="KW-0804">Transcription</keyword>
<dbReference type="EMBL" id="JALDAW010000023">
    <property type="protein sequence ID" value="MDY5169453.1"/>
    <property type="molecule type" value="Genomic_DNA"/>
</dbReference>
<dbReference type="GO" id="GO:0003677">
    <property type="term" value="F:DNA binding"/>
    <property type="evidence" value="ECO:0007669"/>
    <property type="project" value="UniProtKB-KW"/>
</dbReference>
<dbReference type="Pfam" id="PF01047">
    <property type="entry name" value="MarR"/>
    <property type="match status" value="1"/>
</dbReference>
<sequence>MQTSLAYITTLLRKDFTDYCNQKLGELGLSQGMLFFILYVGKHPACSPKDLAKALHMDIGHTTRSIVKLEQADLLLQETNPLDRRAHILTLTEKGEQAFKLSHELFYSWDNEVLAAFSAEEREQLMKLLEKLIQSDQHCVRRSKSY</sequence>
<gene>
    <name evidence="6" type="ORF">DES51_10564</name>
    <name evidence="5" type="ORF">MQE39_15135</name>
</gene>
<accession>A0A2V2FDM2</accession>
<organism evidence="6 7">
    <name type="scientific">Dielma fastidiosa</name>
    <dbReference type="NCBI Taxonomy" id="1034346"/>
    <lineage>
        <taxon>Bacteria</taxon>
        <taxon>Bacillati</taxon>
        <taxon>Bacillota</taxon>
        <taxon>Erysipelotrichia</taxon>
        <taxon>Erysipelotrichales</taxon>
        <taxon>Erysipelotrichaceae</taxon>
        <taxon>Dielma</taxon>
    </lineage>
</organism>
<dbReference type="Proteomes" id="UP001276902">
    <property type="component" value="Unassembled WGS sequence"/>
</dbReference>
<dbReference type="PROSITE" id="PS50995">
    <property type="entry name" value="HTH_MARR_2"/>
    <property type="match status" value="1"/>
</dbReference>
<dbReference type="AlphaFoldDB" id="A0A2V2FDM2"/>
<dbReference type="InterPro" id="IPR036388">
    <property type="entry name" value="WH-like_DNA-bd_sf"/>
</dbReference>
<dbReference type="STRING" id="1034346.GCA_000313565_00658"/>
<evidence type="ECO:0000313" key="6">
    <source>
        <dbReference type="EMBL" id="PXX79593.1"/>
    </source>
</evidence>
<dbReference type="SUPFAM" id="SSF46785">
    <property type="entry name" value="Winged helix' DNA-binding domain"/>
    <property type="match status" value="1"/>
</dbReference>
<dbReference type="OrthoDB" id="2064128at2"/>
<dbReference type="EMBL" id="QJKH01000005">
    <property type="protein sequence ID" value="PXX79593.1"/>
    <property type="molecule type" value="Genomic_DNA"/>
</dbReference>
<evidence type="ECO:0000256" key="3">
    <source>
        <dbReference type="ARBA" id="ARBA00023163"/>
    </source>
</evidence>
<protein>
    <submittedName>
        <fullName evidence="6">MarR family transcriptional regulator</fullName>
    </submittedName>
</protein>
<feature type="domain" description="HTH marR-type" evidence="4">
    <location>
        <begin position="1"/>
        <end position="134"/>
    </location>
</feature>
<keyword evidence="7" id="KW-1185">Reference proteome</keyword>
<keyword evidence="2" id="KW-0238">DNA-binding</keyword>
<dbReference type="SMART" id="SM00347">
    <property type="entry name" value="HTH_MARR"/>
    <property type="match status" value="1"/>
</dbReference>
<evidence type="ECO:0000256" key="2">
    <source>
        <dbReference type="ARBA" id="ARBA00023125"/>
    </source>
</evidence>